<evidence type="ECO:0008006" key="14">
    <source>
        <dbReference type="Google" id="ProtNLM"/>
    </source>
</evidence>
<dbReference type="GO" id="GO:0005789">
    <property type="term" value="C:endoplasmic reticulum membrane"/>
    <property type="evidence" value="ECO:0007669"/>
    <property type="project" value="UniProtKB-SubCell"/>
</dbReference>
<evidence type="ECO:0000313" key="13">
    <source>
        <dbReference type="Proteomes" id="UP000030754"/>
    </source>
</evidence>
<dbReference type="Proteomes" id="UP000030754">
    <property type="component" value="Unassembled WGS sequence"/>
</dbReference>
<dbReference type="Pfam" id="PF00810">
    <property type="entry name" value="ER_lumen_recept"/>
    <property type="match status" value="2"/>
</dbReference>
<evidence type="ECO:0000313" key="12">
    <source>
        <dbReference type="EMBL" id="CDJ69582.1"/>
    </source>
</evidence>
<dbReference type="OrthoDB" id="434428at2759"/>
<feature type="transmembrane region" description="Helical" evidence="11">
    <location>
        <begin position="166"/>
        <end position="190"/>
    </location>
</feature>
<protein>
    <recommendedName>
        <fullName evidence="14">ER lumen protein retaining receptor</fullName>
    </recommendedName>
</protein>
<evidence type="ECO:0000256" key="7">
    <source>
        <dbReference type="ARBA" id="ARBA00022927"/>
    </source>
</evidence>
<dbReference type="InterPro" id="IPR000133">
    <property type="entry name" value="ER_ret_rcpt"/>
</dbReference>
<keyword evidence="13" id="KW-1185">Reference proteome</keyword>
<dbReference type="GO" id="GO:0046923">
    <property type="term" value="F:ER retention sequence binding"/>
    <property type="evidence" value="ECO:0007669"/>
    <property type="project" value="InterPro"/>
</dbReference>
<evidence type="ECO:0000256" key="11">
    <source>
        <dbReference type="SAM" id="Phobius"/>
    </source>
</evidence>
<evidence type="ECO:0000256" key="6">
    <source>
        <dbReference type="ARBA" id="ARBA00022892"/>
    </source>
</evidence>
<evidence type="ECO:0000256" key="3">
    <source>
        <dbReference type="ARBA" id="ARBA00022448"/>
    </source>
</evidence>
<organism evidence="12 13">
    <name type="scientific">Eimeria necatrix</name>
    <dbReference type="NCBI Taxonomy" id="51315"/>
    <lineage>
        <taxon>Eukaryota</taxon>
        <taxon>Sar</taxon>
        <taxon>Alveolata</taxon>
        <taxon>Apicomplexa</taxon>
        <taxon>Conoidasida</taxon>
        <taxon>Coccidia</taxon>
        <taxon>Eucoccidiorida</taxon>
        <taxon>Eimeriorina</taxon>
        <taxon>Eimeriidae</taxon>
        <taxon>Eimeria</taxon>
    </lineage>
</organism>
<reference evidence="12" key="2">
    <citation type="submission" date="2013-10" db="EMBL/GenBank/DDBJ databases">
        <authorList>
            <person name="Aslett M."/>
        </authorList>
    </citation>
    <scope>NUCLEOTIDE SEQUENCE [LARGE SCALE GENOMIC DNA]</scope>
    <source>
        <strain evidence="12">Houghton</strain>
    </source>
</reference>
<sequence>MGPPLQRWAVLHDALNYSTAVFWLLAYGAVLQKVQRERSACGVSFQTLFALVVVEVSNVLLILSLLAFHGKPFHLDFFLVDCTSAAVSIWAFVHLFRNFRTSYEQQRDSFGLKYLRLLRLRCCCAAGHLCCLYLLSFLLSFSMFLLRRSPHAALARSSSSSSSSSSRVALGLLLSLWECFNDSVLALALLPQLQMFYSKRPRKVSHLLGTFVAMLFCARVLAFLYWLSFPLFHRSEPTGRGIHLATEALNILILLDFLYYYVKAKLAGQEDIALPI</sequence>
<dbReference type="RefSeq" id="XP_013438048.1">
    <property type="nucleotide sequence ID" value="XM_013582594.1"/>
</dbReference>
<feature type="transmembrane region" description="Helical" evidence="11">
    <location>
        <begin position="14"/>
        <end position="31"/>
    </location>
</feature>
<evidence type="ECO:0000256" key="1">
    <source>
        <dbReference type="ARBA" id="ARBA00004477"/>
    </source>
</evidence>
<gene>
    <name evidence="12" type="ORF">ENH_00076650</name>
</gene>
<name>U6N059_9EIME</name>
<evidence type="ECO:0000256" key="2">
    <source>
        <dbReference type="ARBA" id="ARBA00010120"/>
    </source>
</evidence>
<feature type="transmembrane region" description="Helical" evidence="11">
    <location>
        <begin position="43"/>
        <end position="65"/>
    </location>
</feature>
<comment type="subcellular location">
    <subcellularLocation>
        <location evidence="1">Endoplasmic reticulum membrane</location>
        <topology evidence="1">Multi-pass membrane protein</topology>
    </subcellularLocation>
</comment>
<proteinExistence type="inferred from homology"/>
<evidence type="ECO:0000256" key="8">
    <source>
        <dbReference type="ARBA" id="ARBA00022989"/>
    </source>
</evidence>
<evidence type="ECO:0000256" key="10">
    <source>
        <dbReference type="ARBA" id="ARBA00023170"/>
    </source>
</evidence>
<evidence type="ECO:0000256" key="9">
    <source>
        <dbReference type="ARBA" id="ARBA00023136"/>
    </source>
</evidence>
<feature type="transmembrane region" description="Helical" evidence="11">
    <location>
        <begin position="117"/>
        <end position="146"/>
    </location>
</feature>
<keyword evidence="9 11" id="KW-0472">Membrane</keyword>
<reference evidence="12" key="1">
    <citation type="submission" date="2013-10" db="EMBL/GenBank/DDBJ databases">
        <title>Genomic analysis of the causative agents of coccidiosis in chickens.</title>
        <authorList>
            <person name="Reid A.J."/>
            <person name="Blake D."/>
            <person name="Billington K."/>
            <person name="Browne H."/>
            <person name="Dunn M."/>
            <person name="Hung S."/>
            <person name="Kawahara F."/>
            <person name="Miranda-Saavedra D."/>
            <person name="Mourier T."/>
            <person name="Nagra H."/>
            <person name="Otto T.D."/>
            <person name="Rawlings N."/>
            <person name="Sanchez A."/>
            <person name="Sanders M."/>
            <person name="Subramaniam C."/>
            <person name="Tay Y."/>
            <person name="Dear P."/>
            <person name="Doerig C."/>
            <person name="Gruber A."/>
            <person name="Parkinson J."/>
            <person name="Shirley M."/>
            <person name="Wan K.L."/>
            <person name="Berriman M."/>
            <person name="Tomley F."/>
            <person name="Pain A."/>
        </authorList>
    </citation>
    <scope>NUCLEOTIDE SEQUENCE [LARGE SCALE GENOMIC DNA]</scope>
    <source>
        <strain evidence="12">Houghton</strain>
    </source>
</reference>
<dbReference type="AlphaFoldDB" id="U6N059"/>
<keyword evidence="7" id="KW-0653">Protein transport</keyword>
<keyword evidence="6" id="KW-0931">ER-Golgi transport</keyword>
<keyword evidence="4 11" id="KW-0812">Transmembrane</keyword>
<evidence type="ECO:0000256" key="5">
    <source>
        <dbReference type="ARBA" id="ARBA00022824"/>
    </source>
</evidence>
<accession>U6N059</accession>
<keyword evidence="3" id="KW-0813">Transport</keyword>
<feature type="transmembrane region" description="Helical" evidence="11">
    <location>
        <begin position="241"/>
        <end position="262"/>
    </location>
</feature>
<dbReference type="GO" id="GO:0006621">
    <property type="term" value="P:protein retention in ER lumen"/>
    <property type="evidence" value="ECO:0007669"/>
    <property type="project" value="InterPro"/>
</dbReference>
<dbReference type="GeneID" id="25477795"/>
<keyword evidence="5" id="KW-0256">Endoplasmic reticulum</keyword>
<comment type="similarity">
    <text evidence="2">Belongs to the ERD2 family.</text>
</comment>
<dbReference type="GO" id="GO:0016192">
    <property type="term" value="P:vesicle-mediated transport"/>
    <property type="evidence" value="ECO:0007669"/>
    <property type="project" value="UniProtKB-KW"/>
</dbReference>
<dbReference type="VEuPathDB" id="ToxoDB:ENH_00076650"/>
<keyword evidence="8 11" id="KW-1133">Transmembrane helix</keyword>
<evidence type="ECO:0000256" key="4">
    <source>
        <dbReference type="ARBA" id="ARBA00022692"/>
    </source>
</evidence>
<feature type="transmembrane region" description="Helical" evidence="11">
    <location>
        <begin position="211"/>
        <end position="229"/>
    </location>
</feature>
<dbReference type="GO" id="GO:0015031">
    <property type="term" value="P:protein transport"/>
    <property type="evidence" value="ECO:0007669"/>
    <property type="project" value="UniProtKB-KW"/>
</dbReference>
<dbReference type="EMBL" id="HG725758">
    <property type="protein sequence ID" value="CDJ69582.1"/>
    <property type="molecule type" value="Genomic_DNA"/>
</dbReference>
<keyword evidence="10" id="KW-0675">Receptor</keyword>
<feature type="transmembrane region" description="Helical" evidence="11">
    <location>
        <begin position="77"/>
        <end position="96"/>
    </location>
</feature>